<dbReference type="InParanoid" id="B4L393"/>
<dbReference type="PANTHER" id="PTHR22663">
    <property type="entry name" value="RING FINGER PROTEIN NARYA-RELATED"/>
    <property type="match status" value="1"/>
</dbReference>
<evidence type="ECO:0000313" key="7">
    <source>
        <dbReference type="EMBL" id="EDW07021.2"/>
    </source>
</evidence>
<sequence length="225" mass="26093">MIADHSTKSTVSIDATKAKKIWIHCNSCFEHYVNEKTVIFLLACQHVICEKCVTASLGRIPGDAPTYVCPICQKMVRGRQVNNALPSNLKGMFHPAPWHDGLPHDLIDSFQRANFKNLEKFILKKEKEEQKLDKDLLLARGVCQKQYLEQHRLRRMLRELKFRVRKISQQVKIKKRKLAQSRRAHRSISVSTKKAEKQITKHSLPELKSVPITSFVHHNNYSFDL</sequence>
<dbReference type="InterPro" id="IPR017907">
    <property type="entry name" value="Znf_RING_CS"/>
</dbReference>
<dbReference type="Gene3D" id="3.30.40.10">
    <property type="entry name" value="Zinc/RING finger domain, C3HC4 (zinc finger)"/>
    <property type="match status" value="1"/>
</dbReference>
<dbReference type="Pfam" id="PF14634">
    <property type="entry name" value="zf-RING_5"/>
    <property type="match status" value="1"/>
</dbReference>
<dbReference type="GO" id="GO:0016925">
    <property type="term" value="P:protein sumoylation"/>
    <property type="evidence" value="ECO:0007669"/>
    <property type="project" value="TreeGrafter"/>
</dbReference>
<dbReference type="AlphaFoldDB" id="B4L393"/>
<dbReference type="OrthoDB" id="7841769at2759"/>
<keyword evidence="4" id="KW-0469">Meiosis</keyword>
<keyword evidence="2 5" id="KW-0863">Zinc-finger</keyword>
<dbReference type="SMR" id="B4L393"/>
<gene>
    <name evidence="7" type="primary">Dmoj\GI15091</name>
    <name evidence="7" type="ORF">Dmoj_GI15091</name>
</gene>
<proteinExistence type="predicted"/>
<dbReference type="GO" id="GO:0019789">
    <property type="term" value="F:SUMO transferase activity"/>
    <property type="evidence" value="ECO:0007669"/>
    <property type="project" value="InterPro"/>
</dbReference>
<dbReference type="SMART" id="SM00184">
    <property type="entry name" value="RING"/>
    <property type="match status" value="1"/>
</dbReference>
<dbReference type="PROSITE" id="PS00518">
    <property type="entry name" value="ZF_RING_1"/>
    <property type="match status" value="1"/>
</dbReference>
<evidence type="ECO:0000256" key="2">
    <source>
        <dbReference type="ARBA" id="ARBA00022771"/>
    </source>
</evidence>
<reference evidence="7 8" key="1">
    <citation type="journal article" date="2007" name="Nature">
        <title>Evolution of genes and genomes on the Drosophila phylogeny.</title>
        <authorList>
            <consortium name="Drosophila 12 Genomes Consortium"/>
            <person name="Clark A.G."/>
            <person name="Eisen M.B."/>
            <person name="Smith D.R."/>
            <person name="Bergman C.M."/>
            <person name="Oliver B."/>
            <person name="Markow T.A."/>
            <person name="Kaufman T.C."/>
            <person name="Kellis M."/>
            <person name="Gelbart W."/>
            <person name="Iyer V.N."/>
            <person name="Pollard D.A."/>
            <person name="Sackton T.B."/>
            <person name="Larracuente A.M."/>
            <person name="Singh N.D."/>
            <person name="Abad J.P."/>
            <person name="Abt D.N."/>
            <person name="Adryan B."/>
            <person name="Aguade M."/>
            <person name="Akashi H."/>
            <person name="Anderson W.W."/>
            <person name="Aquadro C.F."/>
            <person name="Ardell D.H."/>
            <person name="Arguello R."/>
            <person name="Artieri C.G."/>
            <person name="Barbash D.A."/>
            <person name="Barker D."/>
            <person name="Barsanti P."/>
            <person name="Batterham P."/>
            <person name="Batzoglou S."/>
            <person name="Begun D."/>
            <person name="Bhutkar A."/>
            <person name="Blanco E."/>
            <person name="Bosak S.A."/>
            <person name="Bradley R.K."/>
            <person name="Brand A.D."/>
            <person name="Brent M.R."/>
            <person name="Brooks A.N."/>
            <person name="Brown R.H."/>
            <person name="Butlin R.K."/>
            <person name="Caggese C."/>
            <person name="Calvi B.R."/>
            <person name="Bernardo de Carvalho A."/>
            <person name="Caspi A."/>
            <person name="Castrezana S."/>
            <person name="Celniker S.E."/>
            <person name="Chang J.L."/>
            <person name="Chapple C."/>
            <person name="Chatterji S."/>
            <person name="Chinwalla A."/>
            <person name="Civetta A."/>
            <person name="Clifton S.W."/>
            <person name="Comeron J.M."/>
            <person name="Costello J.C."/>
            <person name="Coyne J.A."/>
            <person name="Daub J."/>
            <person name="David R.G."/>
            <person name="Delcher A.L."/>
            <person name="Delehaunty K."/>
            <person name="Do C.B."/>
            <person name="Ebling H."/>
            <person name="Edwards K."/>
            <person name="Eickbush T."/>
            <person name="Evans J.D."/>
            <person name="Filipski A."/>
            <person name="Findeiss S."/>
            <person name="Freyhult E."/>
            <person name="Fulton L."/>
            <person name="Fulton R."/>
            <person name="Garcia A.C."/>
            <person name="Gardiner A."/>
            <person name="Garfield D.A."/>
            <person name="Garvin B.E."/>
            <person name="Gibson G."/>
            <person name="Gilbert D."/>
            <person name="Gnerre S."/>
            <person name="Godfrey J."/>
            <person name="Good R."/>
            <person name="Gotea V."/>
            <person name="Gravely B."/>
            <person name="Greenberg A.J."/>
            <person name="Griffiths-Jones S."/>
            <person name="Gross S."/>
            <person name="Guigo R."/>
            <person name="Gustafson E.A."/>
            <person name="Haerty W."/>
            <person name="Hahn M.W."/>
            <person name="Halligan D.L."/>
            <person name="Halpern A.L."/>
            <person name="Halter G.M."/>
            <person name="Han M.V."/>
            <person name="Heger A."/>
            <person name="Hillier L."/>
            <person name="Hinrichs A.S."/>
            <person name="Holmes I."/>
            <person name="Hoskins R.A."/>
            <person name="Hubisz M.J."/>
            <person name="Hultmark D."/>
            <person name="Huntley M.A."/>
            <person name="Jaffe D.B."/>
            <person name="Jagadeeshan S."/>
            <person name="Jeck W.R."/>
            <person name="Johnson J."/>
            <person name="Jones C.D."/>
            <person name="Jordan W.C."/>
            <person name="Karpen G.H."/>
            <person name="Kataoka E."/>
            <person name="Keightley P.D."/>
            <person name="Kheradpour P."/>
            <person name="Kirkness E.F."/>
            <person name="Koerich L.B."/>
            <person name="Kristiansen K."/>
            <person name="Kudrna D."/>
            <person name="Kulathinal R.J."/>
            <person name="Kumar S."/>
            <person name="Kwok R."/>
            <person name="Lander E."/>
            <person name="Langley C.H."/>
            <person name="Lapoint R."/>
            <person name="Lazzaro B.P."/>
            <person name="Lee S.J."/>
            <person name="Levesque L."/>
            <person name="Li R."/>
            <person name="Lin C.F."/>
            <person name="Lin M.F."/>
            <person name="Lindblad-Toh K."/>
            <person name="Llopart A."/>
            <person name="Long M."/>
            <person name="Low L."/>
            <person name="Lozovsky E."/>
            <person name="Lu J."/>
            <person name="Luo M."/>
            <person name="Machado C.A."/>
            <person name="Makalowski W."/>
            <person name="Marzo M."/>
            <person name="Matsuda M."/>
            <person name="Matzkin L."/>
            <person name="McAllister B."/>
            <person name="McBride C.S."/>
            <person name="McKernan B."/>
            <person name="McKernan K."/>
            <person name="Mendez-Lago M."/>
            <person name="Minx P."/>
            <person name="Mollenhauer M.U."/>
            <person name="Montooth K."/>
            <person name="Mount S.M."/>
            <person name="Mu X."/>
            <person name="Myers E."/>
            <person name="Negre B."/>
            <person name="Newfeld S."/>
            <person name="Nielsen R."/>
            <person name="Noor M.A."/>
            <person name="O'Grady P."/>
            <person name="Pachter L."/>
            <person name="Papaceit M."/>
            <person name="Parisi M.J."/>
            <person name="Parisi M."/>
            <person name="Parts L."/>
            <person name="Pedersen J.S."/>
            <person name="Pesole G."/>
            <person name="Phillippy A.M."/>
            <person name="Ponting C.P."/>
            <person name="Pop M."/>
            <person name="Porcelli D."/>
            <person name="Powell J.R."/>
            <person name="Prohaska S."/>
            <person name="Pruitt K."/>
            <person name="Puig M."/>
            <person name="Quesneville H."/>
            <person name="Ram K.R."/>
            <person name="Rand D."/>
            <person name="Rasmussen M.D."/>
            <person name="Reed L.K."/>
            <person name="Reenan R."/>
            <person name="Reily A."/>
            <person name="Remington K.A."/>
            <person name="Rieger T.T."/>
            <person name="Ritchie M.G."/>
            <person name="Robin C."/>
            <person name="Rogers Y.H."/>
            <person name="Rohde C."/>
            <person name="Rozas J."/>
            <person name="Rubenfield M.J."/>
            <person name="Ruiz A."/>
            <person name="Russo S."/>
            <person name="Salzberg S.L."/>
            <person name="Sanchez-Gracia A."/>
            <person name="Saranga D.J."/>
            <person name="Sato H."/>
            <person name="Schaeffer S.W."/>
            <person name="Schatz M.C."/>
            <person name="Schlenke T."/>
            <person name="Schwartz R."/>
            <person name="Segarra C."/>
            <person name="Singh R.S."/>
            <person name="Sirot L."/>
            <person name="Sirota M."/>
            <person name="Sisneros N.B."/>
            <person name="Smith C.D."/>
            <person name="Smith T.F."/>
            <person name="Spieth J."/>
            <person name="Stage D.E."/>
            <person name="Stark A."/>
            <person name="Stephan W."/>
            <person name="Strausberg R.L."/>
            <person name="Strempel S."/>
            <person name="Sturgill D."/>
            <person name="Sutton G."/>
            <person name="Sutton G.G."/>
            <person name="Tao W."/>
            <person name="Teichmann S."/>
            <person name="Tobari Y.N."/>
            <person name="Tomimura Y."/>
            <person name="Tsolas J.M."/>
            <person name="Valente V.L."/>
            <person name="Venter E."/>
            <person name="Venter J.C."/>
            <person name="Vicario S."/>
            <person name="Vieira F.G."/>
            <person name="Vilella A.J."/>
            <person name="Villasante A."/>
            <person name="Walenz B."/>
            <person name="Wang J."/>
            <person name="Wasserman M."/>
            <person name="Watts T."/>
            <person name="Wilson D."/>
            <person name="Wilson R.K."/>
            <person name="Wing R.A."/>
            <person name="Wolfner M.F."/>
            <person name="Wong A."/>
            <person name="Wong G.K."/>
            <person name="Wu C.I."/>
            <person name="Wu G."/>
            <person name="Yamamoto D."/>
            <person name="Yang H.P."/>
            <person name="Yang S.P."/>
            <person name="Yorke J.A."/>
            <person name="Yoshida K."/>
            <person name="Zdobnov E."/>
            <person name="Zhang P."/>
            <person name="Zhang Y."/>
            <person name="Zimin A.V."/>
            <person name="Baldwin J."/>
            <person name="Abdouelleil A."/>
            <person name="Abdulkadir J."/>
            <person name="Abebe A."/>
            <person name="Abera B."/>
            <person name="Abreu J."/>
            <person name="Acer S.C."/>
            <person name="Aftuck L."/>
            <person name="Alexander A."/>
            <person name="An P."/>
            <person name="Anderson E."/>
            <person name="Anderson S."/>
            <person name="Arachi H."/>
            <person name="Azer M."/>
            <person name="Bachantsang P."/>
            <person name="Barry A."/>
            <person name="Bayul T."/>
            <person name="Berlin A."/>
            <person name="Bessette D."/>
            <person name="Bloom T."/>
            <person name="Blye J."/>
            <person name="Boguslavskiy L."/>
            <person name="Bonnet C."/>
            <person name="Boukhgalter B."/>
            <person name="Bourzgui I."/>
            <person name="Brown A."/>
            <person name="Cahill P."/>
            <person name="Channer S."/>
            <person name="Cheshatsang Y."/>
            <person name="Chuda L."/>
            <person name="Citroen M."/>
            <person name="Collymore A."/>
            <person name="Cooke P."/>
            <person name="Costello M."/>
            <person name="D'Aco K."/>
            <person name="Daza R."/>
            <person name="De Haan G."/>
            <person name="DeGray S."/>
            <person name="DeMaso C."/>
            <person name="Dhargay N."/>
            <person name="Dooley K."/>
            <person name="Dooley E."/>
            <person name="Doricent M."/>
            <person name="Dorje P."/>
            <person name="Dorjee K."/>
            <person name="Dupes A."/>
            <person name="Elong R."/>
            <person name="Falk J."/>
            <person name="Farina A."/>
            <person name="Faro S."/>
            <person name="Ferguson D."/>
            <person name="Fisher S."/>
            <person name="Foley C.D."/>
            <person name="Franke A."/>
            <person name="Friedrich D."/>
            <person name="Gadbois L."/>
            <person name="Gearin G."/>
            <person name="Gearin C.R."/>
            <person name="Giannoukos G."/>
            <person name="Goode T."/>
            <person name="Graham J."/>
            <person name="Grandbois E."/>
            <person name="Grewal S."/>
            <person name="Gyaltsen K."/>
            <person name="Hafez N."/>
            <person name="Hagos B."/>
            <person name="Hall J."/>
            <person name="Henson C."/>
            <person name="Hollinger A."/>
            <person name="Honan T."/>
            <person name="Huard M.D."/>
            <person name="Hughes L."/>
            <person name="Hurhula B."/>
            <person name="Husby M.E."/>
            <person name="Kamat A."/>
            <person name="Kanga B."/>
            <person name="Kashin S."/>
            <person name="Khazanovich D."/>
            <person name="Kisner P."/>
            <person name="Lance K."/>
            <person name="Lara M."/>
            <person name="Lee W."/>
            <person name="Lennon N."/>
            <person name="Letendre F."/>
            <person name="LeVine R."/>
            <person name="Lipovsky A."/>
            <person name="Liu X."/>
            <person name="Liu J."/>
            <person name="Liu S."/>
            <person name="Lokyitsang T."/>
            <person name="Lokyitsang Y."/>
            <person name="Lubonja R."/>
            <person name="Lui A."/>
            <person name="MacDonald P."/>
            <person name="Magnisalis V."/>
            <person name="Maru K."/>
            <person name="Matthews C."/>
            <person name="McCusker W."/>
            <person name="McDonough S."/>
            <person name="Mehta T."/>
            <person name="Meldrim J."/>
            <person name="Meneus L."/>
            <person name="Mihai O."/>
            <person name="Mihalev A."/>
            <person name="Mihova T."/>
            <person name="Mittelman R."/>
            <person name="Mlenga V."/>
            <person name="Montmayeur A."/>
            <person name="Mulrain L."/>
            <person name="Navidi A."/>
            <person name="Naylor J."/>
            <person name="Negash T."/>
            <person name="Nguyen T."/>
            <person name="Nguyen N."/>
            <person name="Nicol R."/>
            <person name="Norbu C."/>
            <person name="Norbu N."/>
            <person name="Novod N."/>
            <person name="O'Neill B."/>
            <person name="Osman S."/>
            <person name="Markiewicz E."/>
            <person name="Oyono O.L."/>
            <person name="Patti C."/>
            <person name="Phunkhang P."/>
            <person name="Pierre F."/>
            <person name="Priest M."/>
            <person name="Raghuraman S."/>
            <person name="Rege F."/>
            <person name="Reyes R."/>
            <person name="Rise C."/>
            <person name="Rogov P."/>
            <person name="Ross K."/>
            <person name="Ryan E."/>
            <person name="Settipalli S."/>
            <person name="Shea T."/>
            <person name="Sherpa N."/>
            <person name="Shi L."/>
            <person name="Shih D."/>
            <person name="Sparrow T."/>
            <person name="Spaulding J."/>
            <person name="Stalker J."/>
            <person name="Stange-Thomann N."/>
            <person name="Stavropoulos S."/>
            <person name="Stone C."/>
            <person name="Strader C."/>
            <person name="Tesfaye S."/>
            <person name="Thomson T."/>
            <person name="Thoulutsang Y."/>
            <person name="Thoulutsang D."/>
            <person name="Topham K."/>
            <person name="Topping I."/>
            <person name="Tsamla T."/>
            <person name="Vassiliev H."/>
            <person name="Vo A."/>
            <person name="Wangchuk T."/>
            <person name="Wangdi T."/>
            <person name="Weiand M."/>
            <person name="Wilkinson J."/>
            <person name="Wilson A."/>
            <person name="Yadav S."/>
            <person name="Young G."/>
            <person name="Yu Q."/>
            <person name="Zembek L."/>
            <person name="Zhong D."/>
            <person name="Zimmer A."/>
            <person name="Zwirko Z."/>
            <person name="Jaffe D.B."/>
            <person name="Alvarez P."/>
            <person name="Brockman W."/>
            <person name="Butler J."/>
            <person name="Chin C."/>
            <person name="Gnerre S."/>
            <person name="Grabherr M."/>
            <person name="Kleber M."/>
            <person name="Mauceli E."/>
            <person name="MacCallum I."/>
        </authorList>
    </citation>
    <scope>NUCLEOTIDE SEQUENCE [LARGE SCALE GENOMIC DNA]</scope>
    <source>
        <strain evidence="8">Tucson 15081-1352.22</strain>
    </source>
</reference>
<dbReference type="InterPro" id="IPR013083">
    <property type="entry name" value="Znf_RING/FYVE/PHD"/>
</dbReference>
<feature type="domain" description="RING-type" evidence="6">
    <location>
        <begin position="25"/>
        <end position="73"/>
    </location>
</feature>
<dbReference type="SUPFAM" id="SSF57850">
    <property type="entry name" value="RING/U-box"/>
    <property type="match status" value="1"/>
</dbReference>
<evidence type="ECO:0000256" key="4">
    <source>
        <dbReference type="ARBA" id="ARBA00023254"/>
    </source>
</evidence>
<organism evidence="7 8">
    <name type="scientific">Drosophila mojavensis</name>
    <name type="common">Fruit fly</name>
    <dbReference type="NCBI Taxonomy" id="7230"/>
    <lineage>
        <taxon>Eukaryota</taxon>
        <taxon>Metazoa</taxon>
        <taxon>Ecdysozoa</taxon>
        <taxon>Arthropoda</taxon>
        <taxon>Hexapoda</taxon>
        <taxon>Insecta</taxon>
        <taxon>Pterygota</taxon>
        <taxon>Neoptera</taxon>
        <taxon>Endopterygota</taxon>
        <taxon>Diptera</taxon>
        <taxon>Brachycera</taxon>
        <taxon>Muscomorpha</taxon>
        <taxon>Ephydroidea</taxon>
        <taxon>Drosophilidae</taxon>
        <taxon>Drosophila</taxon>
    </lineage>
</organism>
<evidence type="ECO:0000256" key="1">
    <source>
        <dbReference type="ARBA" id="ARBA00022723"/>
    </source>
</evidence>
<dbReference type="InterPro" id="IPR042123">
    <property type="entry name" value="Zip3/RNF212-like"/>
</dbReference>
<keyword evidence="1" id="KW-0479">Metal-binding</keyword>
<protein>
    <recommendedName>
        <fullName evidence="6">RING-type domain-containing protein</fullName>
    </recommendedName>
</protein>
<dbReference type="EMBL" id="CH933810">
    <property type="protein sequence ID" value="EDW07021.2"/>
    <property type="molecule type" value="Genomic_DNA"/>
</dbReference>
<name>B4L393_DROMO</name>
<dbReference type="GO" id="GO:0007129">
    <property type="term" value="P:homologous chromosome pairing at meiosis"/>
    <property type="evidence" value="ECO:0007669"/>
    <property type="project" value="TreeGrafter"/>
</dbReference>
<dbReference type="GO" id="GO:0008270">
    <property type="term" value="F:zinc ion binding"/>
    <property type="evidence" value="ECO:0007669"/>
    <property type="project" value="UniProtKB-KW"/>
</dbReference>
<evidence type="ECO:0000313" key="8">
    <source>
        <dbReference type="Proteomes" id="UP000009192"/>
    </source>
</evidence>
<evidence type="ECO:0000256" key="5">
    <source>
        <dbReference type="PROSITE-ProRule" id="PRU00175"/>
    </source>
</evidence>
<keyword evidence="3" id="KW-0862">Zinc</keyword>
<dbReference type="PROSITE" id="PS50089">
    <property type="entry name" value="ZF_RING_2"/>
    <property type="match status" value="1"/>
</dbReference>
<dbReference type="GO" id="GO:0007131">
    <property type="term" value="P:reciprocal meiotic recombination"/>
    <property type="evidence" value="ECO:0007669"/>
    <property type="project" value="InterPro"/>
</dbReference>
<dbReference type="GO" id="GO:0000795">
    <property type="term" value="C:synaptonemal complex"/>
    <property type="evidence" value="ECO:0007669"/>
    <property type="project" value="InterPro"/>
</dbReference>
<dbReference type="FunCoup" id="B4L393">
    <property type="interactions" value="1"/>
</dbReference>
<dbReference type="PANTHER" id="PTHR22663:SF17">
    <property type="entry name" value="RING FINGER PROTEIN NARYA-RELATED"/>
    <property type="match status" value="1"/>
</dbReference>
<evidence type="ECO:0000259" key="6">
    <source>
        <dbReference type="PROSITE" id="PS50089"/>
    </source>
</evidence>
<dbReference type="InterPro" id="IPR001841">
    <property type="entry name" value="Znf_RING"/>
</dbReference>
<keyword evidence="8" id="KW-1185">Reference proteome</keyword>
<dbReference type="Proteomes" id="UP000009192">
    <property type="component" value="Unassembled WGS sequence"/>
</dbReference>
<dbReference type="HOGENOM" id="CLU_1130109_0_0_1"/>
<dbReference type="KEGG" id="dmo:Dmoj_GI15091"/>
<evidence type="ECO:0000256" key="3">
    <source>
        <dbReference type="ARBA" id="ARBA00022833"/>
    </source>
</evidence>
<accession>B4L393</accession>